<keyword evidence="5 11" id="KW-0808">Transferase</keyword>
<dbReference type="CDD" id="cd02165">
    <property type="entry name" value="NMNAT"/>
    <property type="match status" value="1"/>
</dbReference>
<evidence type="ECO:0000256" key="3">
    <source>
        <dbReference type="ARBA" id="ARBA00009014"/>
    </source>
</evidence>
<keyword evidence="6 11" id="KW-0548">Nucleotidyltransferase</keyword>
<gene>
    <name evidence="11" type="primary">nadD</name>
    <name evidence="13" type="ORF">C4N9_10980</name>
</gene>
<evidence type="ECO:0000256" key="5">
    <source>
        <dbReference type="ARBA" id="ARBA00022679"/>
    </source>
</evidence>
<dbReference type="HAMAP" id="MF_00244">
    <property type="entry name" value="NaMN_adenylyltr"/>
    <property type="match status" value="1"/>
</dbReference>
<reference evidence="13 14" key="1">
    <citation type="submission" date="2018-05" db="EMBL/GenBank/DDBJ databases">
        <title>Pararhodobacter marina sp. nov., isolated from deep-sea water of the Indian Ocean.</title>
        <authorList>
            <person name="Lai Q.Sr."/>
            <person name="Liu X."/>
            <person name="Shao Z."/>
        </authorList>
    </citation>
    <scope>NUCLEOTIDE SEQUENCE [LARGE SCALE GENOMIC DNA]</scope>
    <source>
        <strain evidence="13 14">CIC4N-9</strain>
    </source>
</reference>
<dbReference type="EMBL" id="QEYD01000006">
    <property type="protein sequence ID" value="PWE28510.1"/>
    <property type="molecule type" value="Genomic_DNA"/>
</dbReference>
<dbReference type="GeneID" id="94365414"/>
<dbReference type="PANTHER" id="PTHR39321">
    <property type="entry name" value="NICOTINATE-NUCLEOTIDE ADENYLYLTRANSFERASE-RELATED"/>
    <property type="match status" value="1"/>
</dbReference>
<comment type="function">
    <text evidence="1 11">Catalyzes the reversible adenylation of nicotinate mononucleotide (NaMN) to nicotinic acid adenine dinucleotide (NaAD).</text>
</comment>
<dbReference type="NCBIfam" id="TIGR00125">
    <property type="entry name" value="cyt_tran_rel"/>
    <property type="match status" value="1"/>
</dbReference>
<dbReference type="NCBIfam" id="TIGR00482">
    <property type="entry name" value="nicotinate (nicotinamide) nucleotide adenylyltransferase"/>
    <property type="match status" value="1"/>
</dbReference>
<dbReference type="GO" id="GO:0005524">
    <property type="term" value="F:ATP binding"/>
    <property type="evidence" value="ECO:0007669"/>
    <property type="project" value="UniProtKB-KW"/>
</dbReference>
<dbReference type="Pfam" id="PF01467">
    <property type="entry name" value="CTP_transf_like"/>
    <property type="match status" value="1"/>
</dbReference>
<evidence type="ECO:0000256" key="6">
    <source>
        <dbReference type="ARBA" id="ARBA00022695"/>
    </source>
</evidence>
<dbReference type="OrthoDB" id="5295945at2"/>
<dbReference type="NCBIfam" id="NF000845">
    <property type="entry name" value="PRK00071.2-4"/>
    <property type="match status" value="1"/>
</dbReference>
<keyword evidence="14" id="KW-1185">Reference proteome</keyword>
<keyword evidence="9 11" id="KW-0520">NAD</keyword>
<comment type="pathway">
    <text evidence="2 11">Cofactor biosynthesis; NAD(+) biosynthesis; deamido-NAD(+) from nicotinate D-ribonucleotide: step 1/1.</text>
</comment>
<evidence type="ECO:0000313" key="14">
    <source>
        <dbReference type="Proteomes" id="UP000244940"/>
    </source>
</evidence>
<evidence type="ECO:0000256" key="7">
    <source>
        <dbReference type="ARBA" id="ARBA00022741"/>
    </source>
</evidence>
<comment type="caution">
    <text evidence="13">The sequence shown here is derived from an EMBL/GenBank/DDBJ whole genome shotgun (WGS) entry which is preliminary data.</text>
</comment>
<proteinExistence type="inferred from homology"/>
<keyword evidence="7 11" id="KW-0547">Nucleotide-binding</keyword>
<sequence>MARPWATPGQVIGLLGGSFDPPHEGHVHLTREALKRLGLDRVWWLVSPGNPIKANPPAPLADRVAASRRIMRHPAVTITDLEARFGTRATVDTLAALQRAYPLVRFVWLMGADNLAGFHQWDRWPEIMARVPVAVFARPGQRMRALHSRAAQRFEHARIRGAEIRRLGQAEPPAWAYLDMPMRHISSTQLRAQRKIAL</sequence>
<dbReference type="EC" id="2.7.7.18" evidence="11"/>
<dbReference type="PANTHER" id="PTHR39321:SF3">
    <property type="entry name" value="PHOSPHOPANTETHEINE ADENYLYLTRANSFERASE"/>
    <property type="match status" value="1"/>
</dbReference>
<evidence type="ECO:0000313" key="13">
    <source>
        <dbReference type="EMBL" id="PWE28510.1"/>
    </source>
</evidence>
<dbReference type="SUPFAM" id="SSF52374">
    <property type="entry name" value="Nucleotidylyl transferase"/>
    <property type="match status" value="1"/>
</dbReference>
<evidence type="ECO:0000256" key="10">
    <source>
        <dbReference type="ARBA" id="ARBA00048721"/>
    </source>
</evidence>
<name>A0A2U2C9F9_9RHOB</name>
<dbReference type="Gene3D" id="3.40.50.620">
    <property type="entry name" value="HUPs"/>
    <property type="match status" value="1"/>
</dbReference>
<evidence type="ECO:0000256" key="2">
    <source>
        <dbReference type="ARBA" id="ARBA00005019"/>
    </source>
</evidence>
<dbReference type="AlphaFoldDB" id="A0A2U2C9F9"/>
<feature type="domain" description="Cytidyltransferase-like" evidence="12">
    <location>
        <begin position="14"/>
        <end position="192"/>
    </location>
</feature>
<dbReference type="GO" id="GO:0009435">
    <property type="term" value="P:NAD+ biosynthetic process"/>
    <property type="evidence" value="ECO:0007669"/>
    <property type="project" value="UniProtKB-UniRule"/>
</dbReference>
<comment type="catalytic activity">
    <reaction evidence="10 11">
        <text>nicotinate beta-D-ribonucleotide + ATP + H(+) = deamido-NAD(+) + diphosphate</text>
        <dbReference type="Rhea" id="RHEA:22860"/>
        <dbReference type="ChEBI" id="CHEBI:15378"/>
        <dbReference type="ChEBI" id="CHEBI:30616"/>
        <dbReference type="ChEBI" id="CHEBI:33019"/>
        <dbReference type="ChEBI" id="CHEBI:57502"/>
        <dbReference type="ChEBI" id="CHEBI:58437"/>
        <dbReference type="EC" id="2.7.7.18"/>
    </reaction>
</comment>
<evidence type="ECO:0000256" key="9">
    <source>
        <dbReference type="ARBA" id="ARBA00023027"/>
    </source>
</evidence>
<evidence type="ECO:0000256" key="4">
    <source>
        <dbReference type="ARBA" id="ARBA00022642"/>
    </source>
</evidence>
<comment type="similarity">
    <text evidence="3 11">Belongs to the NadD family.</text>
</comment>
<evidence type="ECO:0000256" key="11">
    <source>
        <dbReference type="HAMAP-Rule" id="MF_00244"/>
    </source>
</evidence>
<evidence type="ECO:0000259" key="12">
    <source>
        <dbReference type="Pfam" id="PF01467"/>
    </source>
</evidence>
<keyword evidence="8 11" id="KW-0067">ATP-binding</keyword>
<dbReference type="GO" id="GO:0004515">
    <property type="term" value="F:nicotinate-nucleotide adenylyltransferase activity"/>
    <property type="evidence" value="ECO:0007669"/>
    <property type="project" value="UniProtKB-UniRule"/>
</dbReference>
<keyword evidence="4 11" id="KW-0662">Pyridine nucleotide biosynthesis</keyword>
<dbReference type="InterPro" id="IPR005248">
    <property type="entry name" value="NadD/NMNAT"/>
</dbReference>
<dbReference type="NCBIfam" id="NF000843">
    <property type="entry name" value="PRK00071.2-2"/>
    <property type="match status" value="1"/>
</dbReference>
<organism evidence="13 14">
    <name type="scientific">Pararhodobacter marinus</name>
    <dbReference type="NCBI Taxonomy" id="2184063"/>
    <lineage>
        <taxon>Bacteria</taxon>
        <taxon>Pseudomonadati</taxon>
        <taxon>Pseudomonadota</taxon>
        <taxon>Alphaproteobacteria</taxon>
        <taxon>Rhodobacterales</taxon>
        <taxon>Paracoccaceae</taxon>
        <taxon>Pararhodobacter</taxon>
    </lineage>
</organism>
<dbReference type="UniPathway" id="UPA00253">
    <property type="reaction ID" value="UER00332"/>
</dbReference>
<protein>
    <recommendedName>
        <fullName evidence="11">Probable nicotinate-nucleotide adenylyltransferase</fullName>
        <ecNumber evidence="11">2.7.7.18</ecNumber>
    </recommendedName>
    <alternativeName>
        <fullName evidence="11">Deamido-NAD(+) diphosphorylase</fullName>
    </alternativeName>
    <alternativeName>
        <fullName evidence="11">Deamido-NAD(+) pyrophosphorylase</fullName>
    </alternativeName>
    <alternativeName>
        <fullName evidence="11">Nicotinate mononucleotide adenylyltransferase</fullName>
        <shortName evidence="11">NaMN adenylyltransferase</shortName>
    </alternativeName>
</protein>
<evidence type="ECO:0000256" key="8">
    <source>
        <dbReference type="ARBA" id="ARBA00022840"/>
    </source>
</evidence>
<dbReference type="Proteomes" id="UP000244940">
    <property type="component" value="Unassembled WGS sequence"/>
</dbReference>
<dbReference type="InterPro" id="IPR014729">
    <property type="entry name" value="Rossmann-like_a/b/a_fold"/>
</dbReference>
<dbReference type="InterPro" id="IPR004821">
    <property type="entry name" value="Cyt_trans-like"/>
</dbReference>
<dbReference type="RefSeq" id="WP_109533371.1">
    <property type="nucleotide sequence ID" value="NZ_QEYD01000006.1"/>
</dbReference>
<accession>A0A2U2C9F9</accession>
<evidence type="ECO:0000256" key="1">
    <source>
        <dbReference type="ARBA" id="ARBA00002324"/>
    </source>
</evidence>